<accession>A0A1B5L5I7</accession>
<dbReference type="EMBL" id="BBTG02000013">
    <property type="protein sequence ID" value="GAO18820.1"/>
    <property type="molecule type" value="Genomic_DNA"/>
</dbReference>
<feature type="region of interest" description="Disordered" evidence="1">
    <location>
        <begin position="279"/>
        <end position="304"/>
    </location>
</feature>
<name>A0A1B5L5I7_USTVR</name>
<feature type="region of interest" description="Disordered" evidence="1">
    <location>
        <begin position="220"/>
        <end position="262"/>
    </location>
</feature>
<dbReference type="AlphaFoldDB" id="A0A1B5L5I7"/>
<evidence type="ECO:0008006" key="4">
    <source>
        <dbReference type="Google" id="ProtNLM"/>
    </source>
</evidence>
<evidence type="ECO:0000313" key="3">
    <source>
        <dbReference type="Proteomes" id="UP000054053"/>
    </source>
</evidence>
<dbReference type="Proteomes" id="UP000054053">
    <property type="component" value="Unassembled WGS sequence"/>
</dbReference>
<proteinExistence type="predicted"/>
<organism evidence="2 3">
    <name type="scientific">Ustilaginoidea virens</name>
    <name type="common">Rice false smut fungus</name>
    <name type="synonym">Villosiclava virens</name>
    <dbReference type="NCBI Taxonomy" id="1159556"/>
    <lineage>
        <taxon>Eukaryota</taxon>
        <taxon>Fungi</taxon>
        <taxon>Dikarya</taxon>
        <taxon>Ascomycota</taxon>
        <taxon>Pezizomycotina</taxon>
        <taxon>Sordariomycetes</taxon>
        <taxon>Hypocreomycetidae</taxon>
        <taxon>Hypocreales</taxon>
        <taxon>Clavicipitaceae</taxon>
        <taxon>Ustilaginoidea</taxon>
    </lineage>
</organism>
<evidence type="ECO:0000256" key="1">
    <source>
        <dbReference type="SAM" id="MobiDB-lite"/>
    </source>
</evidence>
<protein>
    <recommendedName>
        <fullName evidence="4">C6 transcription factor</fullName>
    </recommendedName>
</protein>
<sequence>MESWKHESQFADFFTHHSDTIYAASKTTTSSSHTSRKSKKLRREGIQALEHMFTMVRKIEAHLKYHDGDTTQVRCLIGFLRIFRTISPSLPVSQKYERLQPFITWLFWMPSGYLQSHRGSPASLVVITYLYIIVLLMERLFPEVSSGYFGSLCALPIEELANRLTSLSAICASSGADAHWKACGTLIELTLNTIDETNGGGTWERAAKNASLLLPPPHQAPGLPAHNEYRPSPVLSGTSSPPYSVPGGGGGDDGCGNHYVGAPTSYPEAYSPAWSAFTSSESYKDPEEGGLRDVGDASPYYKME</sequence>
<gene>
    <name evidence="2" type="ORF">UVI_02029990</name>
</gene>
<comment type="caution">
    <text evidence="2">The sequence shown here is derived from an EMBL/GenBank/DDBJ whole genome shotgun (WGS) entry which is preliminary data.</text>
</comment>
<reference evidence="3" key="1">
    <citation type="journal article" date="2016" name="Genome Announc.">
        <title>Genome sequence of Ustilaginoidea virens IPU010, a rice pathogenic fungus causing false smut.</title>
        <authorList>
            <person name="Kumagai T."/>
            <person name="Ishii T."/>
            <person name="Terai G."/>
            <person name="Umemura M."/>
            <person name="Machida M."/>
            <person name="Asai K."/>
        </authorList>
    </citation>
    <scope>NUCLEOTIDE SEQUENCE [LARGE SCALE GENOMIC DNA]</scope>
    <source>
        <strain evidence="3">IPU010</strain>
    </source>
</reference>
<evidence type="ECO:0000313" key="2">
    <source>
        <dbReference type="EMBL" id="GAO18820.1"/>
    </source>
</evidence>
<feature type="compositionally biased region" description="Basic and acidic residues" evidence="1">
    <location>
        <begin position="282"/>
        <end position="295"/>
    </location>
</feature>